<reference evidence="1 2" key="1">
    <citation type="submission" date="2023-01" db="EMBL/GenBank/DDBJ databases">
        <title>Analysis of 21 Apiospora genomes using comparative genomics revels a genus with tremendous synthesis potential of carbohydrate active enzymes and secondary metabolites.</title>
        <authorList>
            <person name="Sorensen T."/>
        </authorList>
    </citation>
    <scope>NUCLEOTIDE SEQUENCE [LARGE SCALE GENOMIC DNA]</scope>
    <source>
        <strain evidence="1 2">CBS 83171</strain>
    </source>
</reference>
<sequence length="200" mass="21660">MARAPMGPRRLRDALEEGSRPAAAAIHRIGQIHAHGLSQVRSASLQSRWAPGGPVLALAGPASTFLGPEPCLLVDIDERTYHPAIRDNCSKRESGGLPPPFSIIFPSFSFAALDCYAGSLASSLPPTKRAGLTRSNVRLALLCFALPCLGPGLRRLYLPTVAALAISRKSLAMQARLVRQILFLPFQFHRRIRLGPRPNN</sequence>
<proteinExistence type="predicted"/>
<name>A0ABR1WG65_9PEZI</name>
<evidence type="ECO:0000313" key="1">
    <source>
        <dbReference type="EMBL" id="KAK8082502.1"/>
    </source>
</evidence>
<gene>
    <name evidence="1" type="ORF">PG996_001283</name>
</gene>
<protein>
    <submittedName>
        <fullName evidence="1">Uncharacterized protein</fullName>
    </submittedName>
</protein>
<accession>A0ABR1WG65</accession>
<evidence type="ECO:0000313" key="2">
    <source>
        <dbReference type="Proteomes" id="UP001446871"/>
    </source>
</evidence>
<keyword evidence="2" id="KW-1185">Reference proteome</keyword>
<dbReference type="Proteomes" id="UP001446871">
    <property type="component" value="Unassembled WGS sequence"/>
</dbReference>
<comment type="caution">
    <text evidence="1">The sequence shown here is derived from an EMBL/GenBank/DDBJ whole genome shotgun (WGS) entry which is preliminary data.</text>
</comment>
<organism evidence="1 2">
    <name type="scientific">Apiospora saccharicola</name>
    <dbReference type="NCBI Taxonomy" id="335842"/>
    <lineage>
        <taxon>Eukaryota</taxon>
        <taxon>Fungi</taxon>
        <taxon>Dikarya</taxon>
        <taxon>Ascomycota</taxon>
        <taxon>Pezizomycotina</taxon>
        <taxon>Sordariomycetes</taxon>
        <taxon>Xylariomycetidae</taxon>
        <taxon>Amphisphaeriales</taxon>
        <taxon>Apiosporaceae</taxon>
        <taxon>Apiospora</taxon>
    </lineage>
</organism>
<dbReference type="EMBL" id="JAQQWM010000001">
    <property type="protein sequence ID" value="KAK8082502.1"/>
    <property type="molecule type" value="Genomic_DNA"/>
</dbReference>